<name>O50789_BORBU</name>
<keyword evidence="3" id="KW-1185">Reference proteome</keyword>
<dbReference type="HOGENOM" id="CLU_777716_0_0_12"/>
<dbReference type="Gene3D" id="1.20.120.1640">
    <property type="match status" value="1"/>
</dbReference>
<geneLocation type="plasmid" evidence="2 3">
    <name>lp38</name>
</geneLocation>
<dbReference type="EnsemblBacteria" id="AAC66108">
    <property type="protein sequence ID" value="AAC66108"/>
    <property type="gene ID" value="BB_J34"/>
</dbReference>
<keyword evidence="2" id="KW-0614">Plasmid</keyword>
<dbReference type="PROSITE" id="PS51257">
    <property type="entry name" value="PROKAR_LIPOPROTEIN"/>
    <property type="match status" value="1"/>
</dbReference>
<reference evidence="2 3" key="1">
    <citation type="journal article" date="1997" name="Nature">
        <title>Genomic sequence of a Lyme disease spirochaete, Borrelia burgdorferi.</title>
        <authorList>
            <person name="Fraser C.M."/>
            <person name="Casjens S."/>
            <person name="Huang W.M."/>
            <person name="Sutton G.G."/>
            <person name="Clayton R."/>
            <person name="Lathigra R."/>
            <person name="White O."/>
            <person name="Ketchum K.A."/>
            <person name="Dodson R."/>
            <person name="Hickey E.K."/>
            <person name="Gwinn M."/>
            <person name="Dougherty B."/>
            <person name="Tomb J.F."/>
            <person name="Fleischmann R.D."/>
            <person name="Richardson D."/>
            <person name="Peterson J."/>
            <person name="Kerlavage A.R."/>
            <person name="Quackenbush J."/>
            <person name="Salzberg S."/>
            <person name="Hanson M."/>
            <person name="van Vugt R."/>
            <person name="Palmer N."/>
            <person name="Adams M.D."/>
            <person name="Gocayne J."/>
            <person name="Weidman J."/>
            <person name="Utterback T."/>
            <person name="Watthey L."/>
            <person name="McDonald L."/>
            <person name="Artiach P."/>
            <person name="Bowman C."/>
            <person name="Garland S."/>
            <person name="Fuji C."/>
            <person name="Cotton M.D."/>
            <person name="Horst K."/>
            <person name="Roberts K."/>
            <person name="Hatch B."/>
            <person name="Smith H.O."/>
            <person name="Venter J.C."/>
        </authorList>
    </citation>
    <scope>NUCLEOTIDE SEQUENCE [LARGE SCALE GENOMIC DNA]</scope>
    <source>
        <strain evidence="3">ATCC 35210 / DSM 4680 / CIP 102532 / B31</strain>
    </source>
</reference>
<gene>
    <name evidence="2" type="ordered locus">BB_J34</name>
</gene>
<evidence type="ECO:0000313" key="2">
    <source>
        <dbReference type="EMBL" id="AAC66108.1"/>
    </source>
</evidence>
<keyword evidence="2" id="KW-0449">Lipoprotein</keyword>
<feature type="coiled-coil region" evidence="1">
    <location>
        <begin position="167"/>
        <end position="213"/>
    </location>
</feature>
<dbReference type="RefSeq" id="WP_010890363.1">
    <property type="nucleotide sequence ID" value="NC_001856.1"/>
</dbReference>
<dbReference type="AlphaFoldDB" id="O50789"/>
<dbReference type="KEGG" id="bbu:BB_J34"/>
<dbReference type="EMBL" id="AE000787">
    <property type="protein sequence ID" value="AAC66108.1"/>
    <property type="molecule type" value="Genomic_DNA"/>
</dbReference>
<protein>
    <submittedName>
        <fullName evidence="2">Lipoprotein</fullName>
    </submittedName>
</protein>
<proteinExistence type="predicted"/>
<keyword evidence="1" id="KW-0175">Coiled coil</keyword>
<evidence type="ECO:0000256" key="1">
    <source>
        <dbReference type="SAM" id="Coils"/>
    </source>
</evidence>
<sequence length="356" mass="39650">MIKGNTFILILVTTMFVSCKFYGSDDTNKKNTSLNGDTREIDNIGSVILEQDGNKKGDTTASKVALDQVTEHANSELMLNDDPDSSISKYNQENTTGKLTEEDMDKLKAFFVKTITYQGILNSIYNKYTRSYNTIATYSGCANYNSIGCFSEGPSARRSQALNDLEKNKLDEEYTKLNQMLKETTQDYCPKALDNAIEEYKRAITIAKEAEDKIKKITSFTIDEGNNNEERKENVDNLKKVNNILSISEKTIETASVAYANAFAVIVSRLSSAEFITAVNEFKDATEKYANGNKGDHAVDVVVGAIAGIAFDNENRFERAKMFANKEKGAEVDKMIAAIEKLRATYTAVKPKNKDK</sequence>
<evidence type="ECO:0000313" key="3">
    <source>
        <dbReference type="Proteomes" id="UP000001807"/>
    </source>
</evidence>
<dbReference type="SMR" id="O50789"/>
<dbReference type="Proteomes" id="UP000001807">
    <property type="component" value="Plasmid lp38"/>
</dbReference>
<accession>O50789</accession>
<dbReference type="PIR" id="C70249">
    <property type="entry name" value="C70249"/>
</dbReference>
<organism evidence="2 3">
    <name type="scientific">Borreliella burgdorferi (strain ATCC 35210 / DSM 4680 / CIP 102532 / B31)</name>
    <name type="common">Borrelia burgdorferi</name>
    <dbReference type="NCBI Taxonomy" id="224326"/>
    <lineage>
        <taxon>Bacteria</taxon>
        <taxon>Pseudomonadati</taxon>
        <taxon>Spirochaetota</taxon>
        <taxon>Spirochaetia</taxon>
        <taxon>Spirochaetales</taxon>
        <taxon>Borreliaceae</taxon>
        <taxon>Borreliella</taxon>
    </lineage>
</organism>
<dbReference type="PATRIC" id="fig|224326.49.peg.1500"/>
<dbReference type="OrthoDB" id="352887at2"/>